<evidence type="ECO:0000313" key="2">
    <source>
        <dbReference type="Proteomes" id="UP000236509"/>
    </source>
</evidence>
<reference evidence="1 2" key="1">
    <citation type="submission" date="2015-04" db="EMBL/GenBank/DDBJ databases">
        <authorList>
            <person name="Cao L."/>
            <person name="Gao C.H."/>
        </authorList>
    </citation>
    <scope>NUCLEOTIDE SEQUENCE [LARGE SCALE GENOMIC DNA]</scope>
    <source>
        <strain evidence="1 2">SH3</strain>
    </source>
</reference>
<keyword evidence="2" id="KW-1185">Reference proteome</keyword>
<dbReference type="AlphaFoldDB" id="A0A7U7PYB1"/>
<dbReference type="Proteomes" id="UP000236509">
    <property type="component" value="Unassembled WGS sequence"/>
</dbReference>
<sequence length="38" mass="4433">MLSKPLLCHILLHVIYLTQSILRKVLMDLIHIKVTTSF</sequence>
<evidence type="ECO:0000313" key="1">
    <source>
        <dbReference type="EMBL" id="CRI26254.1"/>
    </source>
</evidence>
<gene>
    <name evidence="1" type="ORF">BN1326_60262</name>
</gene>
<accession>A0A7U7PYB1</accession>
<comment type="caution">
    <text evidence="1">The sequence shown here is derived from an EMBL/GenBank/DDBJ whole genome shotgun (WGS) entry which is preliminary data.</text>
</comment>
<name>A0A7U7PYB1_9STAP</name>
<organism evidence="1 2">
    <name type="scientific">Staphylococcus argenteus</name>
    <dbReference type="NCBI Taxonomy" id="985002"/>
    <lineage>
        <taxon>Bacteria</taxon>
        <taxon>Bacillati</taxon>
        <taxon>Bacillota</taxon>
        <taxon>Bacilli</taxon>
        <taxon>Bacillales</taxon>
        <taxon>Staphylococcaceae</taxon>
        <taxon>Staphylococcus</taxon>
    </lineage>
</organism>
<proteinExistence type="predicted"/>
<protein>
    <submittedName>
        <fullName evidence="1">Uncharacterized protein</fullName>
    </submittedName>
</protein>
<dbReference type="EMBL" id="CVOU01000018">
    <property type="protein sequence ID" value="CRI26254.1"/>
    <property type="molecule type" value="Genomic_DNA"/>
</dbReference>